<dbReference type="EC" id="4.4.1.13" evidence="2"/>
<dbReference type="GO" id="GO:0008483">
    <property type="term" value="F:transaminase activity"/>
    <property type="evidence" value="ECO:0007669"/>
    <property type="project" value="UniProtKB-KW"/>
</dbReference>
<dbReference type="PANTHER" id="PTHR43525:SF2">
    <property type="entry name" value="CYSTATHIONINE BETA-LYASE-RELATED"/>
    <property type="match status" value="1"/>
</dbReference>
<evidence type="ECO:0000313" key="7">
    <source>
        <dbReference type="EMBL" id="XAN07814.1"/>
    </source>
</evidence>
<evidence type="ECO:0000256" key="4">
    <source>
        <dbReference type="ARBA" id="ARBA00023239"/>
    </source>
</evidence>
<dbReference type="InterPro" id="IPR015422">
    <property type="entry name" value="PyrdxlP-dep_Trfase_small"/>
</dbReference>
<keyword evidence="7" id="KW-0808">Transferase</keyword>
<evidence type="ECO:0000256" key="1">
    <source>
        <dbReference type="ARBA" id="ARBA00001933"/>
    </source>
</evidence>
<name>A0ABZ3FP60_9ACTN</name>
<evidence type="ECO:0000256" key="3">
    <source>
        <dbReference type="ARBA" id="ARBA00022898"/>
    </source>
</evidence>
<dbReference type="PANTHER" id="PTHR43525">
    <property type="entry name" value="PROTEIN MALY"/>
    <property type="match status" value="1"/>
</dbReference>
<dbReference type="InterPro" id="IPR015424">
    <property type="entry name" value="PyrdxlP-dep_Trfase"/>
</dbReference>
<dbReference type="RefSeq" id="WP_425309272.1">
    <property type="nucleotide sequence ID" value="NZ_CP154795.1"/>
</dbReference>
<dbReference type="EMBL" id="CP154795">
    <property type="protein sequence ID" value="XAN07814.1"/>
    <property type="molecule type" value="Genomic_DNA"/>
</dbReference>
<comment type="cofactor">
    <cofactor evidence="1">
        <name>pyridoxal 5'-phosphate</name>
        <dbReference type="ChEBI" id="CHEBI:597326"/>
    </cofactor>
</comment>
<comment type="similarity">
    <text evidence="5">Belongs to the class-II pyridoxal-phosphate-dependent aminotransferase family. MalY/PatB cystathionine beta-lyase subfamily.</text>
</comment>
<dbReference type="InterPro" id="IPR015421">
    <property type="entry name" value="PyrdxlP-dep_Trfase_major"/>
</dbReference>
<reference evidence="7 8" key="1">
    <citation type="submission" date="2024-04" db="EMBL/GenBank/DDBJ databases">
        <title>Isolation of an actinomycete strain from pig manure.</title>
        <authorList>
            <person name="Gong T."/>
            <person name="Yu Z."/>
            <person name="An M."/>
            <person name="Wei C."/>
            <person name="Yang W."/>
            <person name="Liu L."/>
        </authorList>
    </citation>
    <scope>NUCLEOTIDE SEQUENCE [LARGE SCALE GENOMIC DNA]</scope>
    <source>
        <strain evidence="7 8">ZF39</strain>
    </source>
</reference>
<keyword evidence="7" id="KW-0032">Aminotransferase</keyword>
<sequence>MTVFDLPLDELRRRTSLKWTAFPPDVLPVWVAEMDCRPAPQVIEALTHAIVGGDTGYPVGRPYEHALAEYAAEVWDWEFDPVAHAIQVPDVMQGIVSVLDLLGTRGAPVVINPPVYPQFFKYLAWGERPIIEVPLTEAGRLDLEGLEKAFAGESGQKPEAFLLCNPHNPHGTVPTREELTTVARLAAEHGVRIISDEIHAPLVSAPAKHTPILSVEGVRDAVIIISASKAWNLAGLKSALAIGSPDVADRLLTMPDEVTHSVSYLGIVSHVAALREGRAWLAEALGEIEANRALLSSLLAEQLPEVRYQPGEATYLAWLDCRALGLADPGKTFLDKGRVALNNGPTFGSVGAGHVRMNLATSPEIIAEAVRRMAASV</sequence>
<dbReference type="SUPFAM" id="SSF53383">
    <property type="entry name" value="PLP-dependent transferases"/>
    <property type="match status" value="1"/>
</dbReference>
<keyword evidence="3" id="KW-0663">Pyridoxal phosphate</keyword>
<dbReference type="Gene3D" id="3.90.1150.10">
    <property type="entry name" value="Aspartate Aminotransferase, domain 1"/>
    <property type="match status" value="1"/>
</dbReference>
<accession>A0ABZ3FP60</accession>
<dbReference type="CDD" id="cd00609">
    <property type="entry name" value="AAT_like"/>
    <property type="match status" value="1"/>
</dbReference>
<keyword evidence="8" id="KW-1185">Reference proteome</keyword>
<feature type="domain" description="Aminotransferase class I/classII large" evidence="6">
    <location>
        <begin position="63"/>
        <end position="372"/>
    </location>
</feature>
<dbReference type="Pfam" id="PF00155">
    <property type="entry name" value="Aminotran_1_2"/>
    <property type="match status" value="1"/>
</dbReference>
<evidence type="ECO:0000256" key="5">
    <source>
        <dbReference type="ARBA" id="ARBA00037974"/>
    </source>
</evidence>
<protein>
    <recommendedName>
        <fullName evidence="2">cysteine-S-conjugate beta-lyase</fullName>
        <ecNumber evidence="2">4.4.1.13</ecNumber>
    </recommendedName>
</protein>
<evidence type="ECO:0000256" key="2">
    <source>
        <dbReference type="ARBA" id="ARBA00012224"/>
    </source>
</evidence>
<evidence type="ECO:0000259" key="6">
    <source>
        <dbReference type="Pfam" id="PF00155"/>
    </source>
</evidence>
<evidence type="ECO:0000313" key="8">
    <source>
        <dbReference type="Proteomes" id="UP001442841"/>
    </source>
</evidence>
<dbReference type="Proteomes" id="UP001442841">
    <property type="component" value="Chromosome"/>
</dbReference>
<gene>
    <name evidence="7" type="ORF">AADG42_11020</name>
</gene>
<keyword evidence="4" id="KW-0456">Lyase</keyword>
<proteinExistence type="inferred from homology"/>
<dbReference type="Gene3D" id="3.40.640.10">
    <property type="entry name" value="Type I PLP-dependent aspartate aminotransferase-like (Major domain)"/>
    <property type="match status" value="1"/>
</dbReference>
<organism evidence="7 8">
    <name type="scientific">Ammonicoccus fulvus</name>
    <dbReference type="NCBI Taxonomy" id="3138240"/>
    <lineage>
        <taxon>Bacteria</taxon>
        <taxon>Bacillati</taxon>
        <taxon>Actinomycetota</taxon>
        <taxon>Actinomycetes</taxon>
        <taxon>Propionibacteriales</taxon>
        <taxon>Propionibacteriaceae</taxon>
        <taxon>Ammonicoccus</taxon>
    </lineage>
</organism>
<dbReference type="InterPro" id="IPR004839">
    <property type="entry name" value="Aminotransferase_I/II_large"/>
</dbReference>
<dbReference type="InterPro" id="IPR051798">
    <property type="entry name" value="Class-II_PLP-Dep_Aminotrans"/>
</dbReference>